<evidence type="ECO:0000313" key="2">
    <source>
        <dbReference type="Proteomes" id="UP000222106"/>
    </source>
</evidence>
<organism evidence="1 2">
    <name type="scientific">Georgenia soli</name>
    <dbReference type="NCBI Taxonomy" id="638953"/>
    <lineage>
        <taxon>Bacteria</taxon>
        <taxon>Bacillati</taxon>
        <taxon>Actinomycetota</taxon>
        <taxon>Actinomycetes</taxon>
        <taxon>Micrococcales</taxon>
        <taxon>Bogoriellaceae</taxon>
        <taxon>Georgenia</taxon>
    </lineage>
</organism>
<sequence>MTENIVTPGAEHRSDLSDGLNQIAAVQLMPVLTMELVDGPDRRDHGRFASNQAGVGLPTRARYNAWQPTR</sequence>
<reference evidence="1 2" key="1">
    <citation type="submission" date="2017-10" db="EMBL/GenBank/DDBJ databases">
        <title>Sequencing the genomes of 1000 actinobacteria strains.</title>
        <authorList>
            <person name="Klenk H.-P."/>
        </authorList>
    </citation>
    <scope>NUCLEOTIDE SEQUENCE [LARGE SCALE GENOMIC DNA]</scope>
    <source>
        <strain evidence="1 2">DSM 21838</strain>
    </source>
</reference>
<gene>
    <name evidence="1" type="ORF">ATJ97_2337</name>
</gene>
<dbReference type="RefSeq" id="WP_143427002.1">
    <property type="nucleotide sequence ID" value="NZ_PDJI01000004.1"/>
</dbReference>
<dbReference type="EMBL" id="PDJI01000004">
    <property type="protein sequence ID" value="PFG39819.1"/>
    <property type="molecule type" value="Genomic_DNA"/>
</dbReference>
<protein>
    <submittedName>
        <fullName evidence="1">Uncharacterized protein</fullName>
    </submittedName>
</protein>
<dbReference type="Proteomes" id="UP000222106">
    <property type="component" value="Unassembled WGS sequence"/>
</dbReference>
<keyword evidence="2" id="KW-1185">Reference proteome</keyword>
<proteinExistence type="predicted"/>
<comment type="caution">
    <text evidence="1">The sequence shown here is derived from an EMBL/GenBank/DDBJ whole genome shotgun (WGS) entry which is preliminary data.</text>
</comment>
<evidence type="ECO:0000313" key="1">
    <source>
        <dbReference type="EMBL" id="PFG39819.1"/>
    </source>
</evidence>
<accession>A0A2A9ENM5</accession>
<dbReference type="AlphaFoldDB" id="A0A2A9ENM5"/>
<name>A0A2A9ENM5_9MICO</name>